<protein>
    <recommendedName>
        <fullName evidence="10">Ion transport domain-containing protein</fullName>
    </recommendedName>
</protein>
<feature type="transmembrane region" description="Helical" evidence="9">
    <location>
        <begin position="1855"/>
        <end position="1875"/>
    </location>
</feature>
<feature type="region of interest" description="Disordered" evidence="8">
    <location>
        <begin position="954"/>
        <end position="981"/>
    </location>
</feature>
<dbReference type="InterPro" id="IPR036322">
    <property type="entry name" value="WD40_repeat_dom_sf"/>
</dbReference>
<evidence type="ECO:0000256" key="2">
    <source>
        <dbReference type="ARBA" id="ARBA00022574"/>
    </source>
</evidence>
<dbReference type="InterPro" id="IPR001680">
    <property type="entry name" value="WD40_rpt"/>
</dbReference>
<evidence type="ECO:0000256" key="1">
    <source>
        <dbReference type="ARBA" id="ARBA00004141"/>
    </source>
</evidence>
<feature type="compositionally biased region" description="Low complexity" evidence="8">
    <location>
        <begin position="574"/>
        <end position="587"/>
    </location>
</feature>
<feature type="domain" description="Ion transport" evidence="10">
    <location>
        <begin position="1858"/>
        <end position="2059"/>
    </location>
</feature>
<evidence type="ECO:0000256" key="5">
    <source>
        <dbReference type="ARBA" id="ARBA00022989"/>
    </source>
</evidence>
<evidence type="ECO:0000259" key="10">
    <source>
        <dbReference type="Pfam" id="PF00520"/>
    </source>
</evidence>
<dbReference type="PROSITE" id="PS50082">
    <property type="entry name" value="WD_REPEATS_2"/>
    <property type="match status" value="3"/>
</dbReference>
<feature type="compositionally biased region" description="Low complexity" evidence="8">
    <location>
        <begin position="1340"/>
        <end position="1351"/>
    </location>
</feature>
<reference evidence="11" key="1">
    <citation type="submission" date="2021-05" db="EMBL/GenBank/DDBJ databases">
        <title>The genome of the haptophyte Pavlova lutheri (Diacronema luteri, Pavlovales) - a model for lipid biosynthesis in eukaryotic algae.</title>
        <authorList>
            <person name="Hulatt C.J."/>
            <person name="Posewitz M.C."/>
        </authorList>
    </citation>
    <scope>NUCLEOTIDE SEQUENCE</scope>
    <source>
        <strain evidence="11">NIVA-4/92</strain>
    </source>
</reference>
<feature type="compositionally biased region" description="Gly residues" evidence="8">
    <location>
        <begin position="834"/>
        <end position="849"/>
    </location>
</feature>
<dbReference type="OrthoDB" id="10266330at2759"/>
<keyword evidence="6 9" id="KW-0472">Membrane</keyword>
<keyword evidence="12" id="KW-1185">Reference proteome</keyword>
<dbReference type="Pfam" id="PF00520">
    <property type="entry name" value="Ion_trans"/>
    <property type="match status" value="1"/>
</dbReference>
<feature type="compositionally biased region" description="Polar residues" evidence="8">
    <location>
        <begin position="1328"/>
        <end position="1337"/>
    </location>
</feature>
<dbReference type="Pfam" id="PF00400">
    <property type="entry name" value="WD40"/>
    <property type="match status" value="3"/>
</dbReference>
<feature type="compositionally biased region" description="Low complexity" evidence="8">
    <location>
        <begin position="1697"/>
        <end position="1714"/>
    </location>
</feature>
<dbReference type="InterPro" id="IPR011047">
    <property type="entry name" value="Quinoprotein_ADH-like_sf"/>
</dbReference>
<keyword evidence="3 9" id="KW-0812">Transmembrane</keyword>
<feature type="repeat" description="WD" evidence="7">
    <location>
        <begin position="339"/>
        <end position="362"/>
    </location>
</feature>
<dbReference type="GO" id="GO:0005216">
    <property type="term" value="F:monoatomic ion channel activity"/>
    <property type="evidence" value="ECO:0007669"/>
    <property type="project" value="InterPro"/>
</dbReference>
<feature type="region of interest" description="Disordered" evidence="8">
    <location>
        <begin position="2181"/>
        <end position="2251"/>
    </location>
</feature>
<dbReference type="InterPro" id="IPR015943">
    <property type="entry name" value="WD40/YVTN_repeat-like_dom_sf"/>
</dbReference>
<feature type="region of interest" description="Disordered" evidence="8">
    <location>
        <begin position="542"/>
        <end position="594"/>
    </location>
</feature>
<feature type="region of interest" description="Disordered" evidence="8">
    <location>
        <begin position="1328"/>
        <end position="1379"/>
    </location>
</feature>
<feature type="compositionally biased region" description="Low complexity" evidence="8">
    <location>
        <begin position="1612"/>
        <end position="1627"/>
    </location>
</feature>
<comment type="subcellular location">
    <subcellularLocation>
        <location evidence="1">Membrane</location>
        <topology evidence="1">Multi-pass membrane protein</topology>
    </subcellularLocation>
</comment>
<keyword evidence="5 9" id="KW-1133">Transmembrane helix</keyword>
<comment type="caution">
    <text evidence="11">The sequence shown here is derived from an EMBL/GenBank/DDBJ whole genome shotgun (WGS) entry which is preliminary data.</text>
</comment>
<feature type="compositionally biased region" description="Basic and acidic residues" evidence="8">
    <location>
        <begin position="1632"/>
        <end position="1642"/>
    </location>
</feature>
<name>A0A8J5X3G5_DIALT</name>
<dbReference type="SUPFAM" id="SSF50998">
    <property type="entry name" value="Quinoprotein alcohol dehydrogenase-like"/>
    <property type="match status" value="1"/>
</dbReference>
<evidence type="ECO:0000256" key="3">
    <source>
        <dbReference type="ARBA" id="ARBA00022692"/>
    </source>
</evidence>
<feature type="region of interest" description="Disordered" evidence="8">
    <location>
        <begin position="1035"/>
        <end position="1073"/>
    </location>
</feature>
<feature type="transmembrane region" description="Helical" evidence="9">
    <location>
        <begin position="1828"/>
        <end position="1848"/>
    </location>
</feature>
<feature type="region of interest" description="Disordered" evidence="8">
    <location>
        <begin position="1697"/>
        <end position="1718"/>
    </location>
</feature>
<feature type="compositionally biased region" description="Low complexity" evidence="8">
    <location>
        <begin position="1044"/>
        <end position="1058"/>
    </location>
</feature>
<feature type="repeat" description="WD" evidence="7">
    <location>
        <begin position="372"/>
        <end position="403"/>
    </location>
</feature>
<feature type="region of interest" description="Disordered" evidence="8">
    <location>
        <begin position="803"/>
        <end position="849"/>
    </location>
</feature>
<feature type="region of interest" description="Disordered" evidence="8">
    <location>
        <begin position="746"/>
        <end position="774"/>
    </location>
</feature>
<evidence type="ECO:0000256" key="9">
    <source>
        <dbReference type="SAM" id="Phobius"/>
    </source>
</evidence>
<dbReference type="PANTHER" id="PTHR44129">
    <property type="entry name" value="WD REPEAT-CONTAINING PROTEIN POP1"/>
    <property type="match status" value="1"/>
</dbReference>
<feature type="compositionally biased region" description="Gly residues" evidence="8">
    <location>
        <begin position="1352"/>
        <end position="1379"/>
    </location>
</feature>
<dbReference type="Proteomes" id="UP000751190">
    <property type="component" value="Unassembled WGS sequence"/>
</dbReference>
<feature type="region of interest" description="Disordered" evidence="8">
    <location>
        <begin position="1"/>
        <end position="33"/>
    </location>
</feature>
<dbReference type="GO" id="GO:0016020">
    <property type="term" value="C:membrane"/>
    <property type="evidence" value="ECO:0007669"/>
    <property type="project" value="UniProtKB-SubCell"/>
</dbReference>
<feature type="compositionally biased region" description="Low complexity" evidence="8">
    <location>
        <begin position="2223"/>
        <end position="2251"/>
    </location>
</feature>
<feature type="compositionally biased region" description="Basic and acidic residues" evidence="8">
    <location>
        <begin position="963"/>
        <end position="979"/>
    </location>
</feature>
<feature type="compositionally biased region" description="Low complexity" evidence="8">
    <location>
        <begin position="2201"/>
        <end position="2216"/>
    </location>
</feature>
<evidence type="ECO:0000313" key="11">
    <source>
        <dbReference type="EMBL" id="KAG8458433.1"/>
    </source>
</evidence>
<feature type="transmembrane region" description="Helical" evidence="9">
    <location>
        <begin position="1988"/>
        <end position="2008"/>
    </location>
</feature>
<feature type="compositionally biased region" description="Basic and acidic residues" evidence="8">
    <location>
        <begin position="1059"/>
        <end position="1073"/>
    </location>
</feature>
<keyword evidence="2 7" id="KW-0853">WD repeat</keyword>
<dbReference type="SMART" id="SM00320">
    <property type="entry name" value="WD40"/>
    <property type="match status" value="9"/>
</dbReference>
<dbReference type="Gene3D" id="2.130.10.10">
    <property type="entry name" value="YVTN repeat-like/Quinoprotein amine dehydrogenase"/>
    <property type="match status" value="3"/>
</dbReference>
<feature type="region of interest" description="Disordered" evidence="8">
    <location>
        <begin position="1611"/>
        <end position="1682"/>
    </location>
</feature>
<keyword evidence="4" id="KW-0677">Repeat</keyword>
<evidence type="ECO:0000256" key="8">
    <source>
        <dbReference type="SAM" id="MobiDB-lite"/>
    </source>
</evidence>
<evidence type="ECO:0000313" key="12">
    <source>
        <dbReference type="Proteomes" id="UP000751190"/>
    </source>
</evidence>
<feature type="transmembrane region" description="Helical" evidence="9">
    <location>
        <begin position="1952"/>
        <end position="1972"/>
    </location>
</feature>
<feature type="compositionally biased region" description="Acidic residues" evidence="8">
    <location>
        <begin position="542"/>
        <end position="553"/>
    </location>
</feature>
<proteinExistence type="predicted"/>
<dbReference type="InterPro" id="IPR050349">
    <property type="entry name" value="WD_LIS1/nudF_dynein_reg"/>
</dbReference>
<feature type="transmembrane region" description="Helical" evidence="9">
    <location>
        <begin position="1912"/>
        <end position="1932"/>
    </location>
</feature>
<organism evidence="11 12">
    <name type="scientific">Diacronema lutheri</name>
    <name type="common">Unicellular marine alga</name>
    <name type="synonym">Monochrysis lutheri</name>
    <dbReference type="NCBI Taxonomy" id="2081491"/>
    <lineage>
        <taxon>Eukaryota</taxon>
        <taxon>Haptista</taxon>
        <taxon>Haptophyta</taxon>
        <taxon>Pavlovophyceae</taxon>
        <taxon>Pavlovales</taxon>
        <taxon>Pavlovaceae</taxon>
        <taxon>Diacronema</taxon>
    </lineage>
</organism>
<feature type="repeat" description="WD" evidence="7">
    <location>
        <begin position="904"/>
        <end position="926"/>
    </location>
</feature>
<evidence type="ECO:0000256" key="7">
    <source>
        <dbReference type="PROSITE-ProRule" id="PRU00221"/>
    </source>
</evidence>
<sequence length="2251" mass="230421">MADGGPGGRFSRTLTGSRRRPPPIPTIGGGEPVHTLEDGADVDYTGTGVLLDTHASEVFCVTYVDGLLVSSALDGSIVVRDGETHRQFSEVKRPNPCAPRDAVFALAGANGRVYSMCWDGTLACWSLPDLNLLHSVCLHPRQRSSAHYGGFAVAIGGLGNALLATGGGDGDRRIVVWQCGASADEPPTPIAEVSEAHSCVNHLAFAPQGDLLASVGAEGEICMWLLPGLSSLSAPHVTPAPSFPLPAADALAAASPPAEPRARPALAGSCAPAATGSGALSARASPTPANHSQLRTAALRTAASTISPERERSGLAAPLWGCLPLRPYARVADVSNKHISFSPDGETLASCGADRSIRLWTVPALEVRIFREKAHRGDLRRIAYTPDGSTLATCAADGTIRLWGSASLAPMGVVDAAHVGTIFGLAFSPHDGGRTLTTCGADRCIKRWATQTLSMQGGLRQGALKQPCIGVGFGADGGALVTVEADLTITVWAVPTYAKLLEVRGEADGEARCASLSADGKRLAVLTGRRGQLQVWATELPELESDADSDSDSDPLTGPDGGGGRGGDGDGGAHARAARAPPAASARHMGTCGPHKARSHAVAFAPLVLPPLVREGMDKAAAIVRSRALSAATSPLRSPVRRPHGSLSMALVPRGRHKAADTGAAFATPGCCAAALDGVTHGSLPTPVCAAGGGARADAPPAQPAGDGSAAPSAAGPRPSAGAFAGRTLPALPAHVAAAAAASITAGGAQQQAPSKVIGNLRGPSRSNSRSVVFSAHGGGAGISGDGAGAASGDASFASARRPMERGMSGPLAPSADAHGGMRPAKTARDAPAGGAGGEGGDARTGGARWGGHDGGYDGGGYDGGGYDGGGYDGGGYDGGYDGGGYDGGGYDGGCSIPLLPCELATGSEDGSVRIWLLDESAAESASISPLSPALANGRTRGRAGVAAGHCVGGASSSGGASARERERRETVDGARDGPSRGSARLRLLCAKEEAHGGDYVSAVGYAHTGQTLATLSVFAQLKLWAVVRQYRRSGRGEAGSGRDGAAAAADGAAARAAGAHEHEERRQSSEARRAAAARAVVLGAAGGGGAYDGGGGSGGVGALFASMDEREAERDHARADDDSELLWPLSAKLVPLFTLATAHELTSGAQARASISFAPDGQSVATAVGMTLRVWHLAAGAAVELRKELQLAALGAVATYAPDGYELAIGDSSGGLRLLWTGHLPDAIATPFDRALRAIRMDDSEALSKVPAAFYGLRTLHRNETFGWSLLHHACARARPDAIDVILTQSPAVLFDALAPPFSHCRRLAGKHGQVVTAPVKLVRGSAQHQAWSSPDSRAGPVGASNAAGSAAGGGIGDGGGGDGDGGDGGGGGAEGGSVDGAESIVPSVLDLALQRRTSAHAKACVARILEALCRRLRDDPAVASTYLLSPSGEALLQQLIRVGAWHADLLAAALPALGLLHQPSGAVSVTLIGKSPLYCAWADVPLPFGLAEDARARSRHPHAHAHADVDGHSHADAELAVVTVRAVVAAWVRTWLRARARAADHPTGAGARTAVAVSAEADVDTDVVCAAPSGIERAERAERSPFSCARSSGEGARTLLSRLATDWQNARRSSGAGSSMAASEAPDTSPHPDARAERTSRPSRPSMPAIPVGELSAIETRGWAPPTPGPTPRCARTDAHSASGMARASLVVQTAAAASTEPTSRSAAPASPMRRRRRADGLAAMASALRSRSREAAVLAVTRFWVSRRHGLGADLLRAPNDNNRTEAALAATYTAAVVPLCGDFVAYLAALEQLNGRRTRPSLYDNATTIALVHALWAHGAGAVHVAMCLAYAGLLAVTALAALLPRGLPDYTLLCCFTPFMALEVGSAITAANAADYFASAYNWADWLNYALLAFVSVPQSEDASAEWVRCAFAALLVLMGFKVLFYLRAYTTLVATILQAFRDMGSFALIVLLILVSFSAASSALVAPSDDGARGYEGPPRSWLLPAANGAFLPQFALMFGTFDLAEFELDARTSPSSLARAALFYAFSCLVTIVLLNLLITILSNSYDLSSERRRAELMRMRAQLIIEYHRLLPALLKPKGRYVHVLASSAHLAETRGDFELGDVGASDDEWSNRLTALKTQIAAARRESASATERLDERVAKLAAQVEATNGTLQSVLASLQGIVASAKQAARADSAADAADDPVGARSRRRSLQASRQQSGASSPRARPQTHGSAAAAPDALPPSVRARAAPPAAAAVGPAAG</sequence>
<evidence type="ECO:0000256" key="6">
    <source>
        <dbReference type="ARBA" id="ARBA00023136"/>
    </source>
</evidence>
<dbReference type="PROSITE" id="PS50294">
    <property type="entry name" value="WD_REPEATS_REGION"/>
    <property type="match status" value="1"/>
</dbReference>
<feature type="compositionally biased region" description="Low complexity" evidence="8">
    <location>
        <begin position="696"/>
        <end position="722"/>
    </location>
</feature>
<evidence type="ECO:0000256" key="4">
    <source>
        <dbReference type="ARBA" id="ARBA00022737"/>
    </source>
</evidence>
<accession>A0A8J5X3G5</accession>
<feature type="region of interest" description="Disordered" evidence="8">
    <location>
        <begin position="692"/>
        <end position="722"/>
    </location>
</feature>
<dbReference type="InterPro" id="IPR005821">
    <property type="entry name" value="Ion_trans_dom"/>
</dbReference>
<gene>
    <name evidence="11" type="ORF">KFE25_004311</name>
</gene>
<dbReference type="SUPFAM" id="SSF50978">
    <property type="entry name" value="WD40 repeat-like"/>
    <property type="match status" value="1"/>
</dbReference>
<dbReference type="EMBL" id="JAGTXO010000051">
    <property type="protein sequence ID" value="KAG8458433.1"/>
    <property type="molecule type" value="Genomic_DNA"/>
</dbReference>
<feature type="transmembrane region" description="Helical" evidence="9">
    <location>
        <begin position="2028"/>
        <end position="2051"/>
    </location>
</feature>